<dbReference type="PROSITE" id="PS50990">
    <property type="entry name" value="PEPTIDASE_C39"/>
    <property type="match status" value="1"/>
</dbReference>
<dbReference type="InterPro" id="IPR005074">
    <property type="entry name" value="Peptidase_C39"/>
</dbReference>
<keyword evidence="6 8" id="KW-0472">Membrane</keyword>
<evidence type="ECO:0000256" key="4">
    <source>
        <dbReference type="ARBA" id="ARBA00022807"/>
    </source>
</evidence>
<feature type="transmembrane region" description="Helical" evidence="8">
    <location>
        <begin position="188"/>
        <end position="209"/>
    </location>
</feature>
<evidence type="ECO:0000256" key="3">
    <source>
        <dbReference type="ARBA" id="ARBA00022692"/>
    </source>
</evidence>
<keyword evidence="4" id="KW-0378">Hydrolase</keyword>
<sequence length="558" mass="64221">MKIIYQEQPNECGICVLGMLANELHEDKYAHDELLEQINLPASGLSFFELETYGKKFGLEIASYQLTLEELKQLEGKYFIVHFPKHFVVVHKKQDNLWEVFDPAKGKYLLNDEELKKQWTGYAATVQKSFKEIPPINKRNFFKHFFDLNLIIFYVFIELIIIGISTLLATASKTMIANTVDFGTSVNIVVFVVFFLVLKGLYLLLYALLQMVRNVLFWKQYRGYLGWIMQTLQTKSFVYFSNKSPNQLTERQFYLKEVLSFFNVHIPNLIISCTVALIIGTLIGINQMEFLWIAIAQIVVNCAIFLYDFFFTKRITKQAIPQMELQNKVSLQLDGNLRDEQNGKRFNYLMMQLRKALIKNQNISNQKEVNHLASDGVKSFAQQVFDFLILALGIIGIIEQRYTLAFLFYIFSIQALFSAYATRIIQFGAAVNLYQFCKDKLVTLFEDKVNDCNFKVSWKCPKVINLNNCSITLNQNLDLANLNLNLTNGMVISGENGSGKSTLLKILTGRGLSYQGQIKLDELDLKDFSASQLFHNVYYLTGQLTAYNDITDFTVKPC</sequence>
<keyword evidence="7" id="KW-0813">Transport</keyword>
<evidence type="ECO:0000256" key="5">
    <source>
        <dbReference type="ARBA" id="ARBA00022989"/>
    </source>
</evidence>
<dbReference type="GO" id="GO:0016887">
    <property type="term" value="F:ATP hydrolysis activity"/>
    <property type="evidence" value="ECO:0007669"/>
    <property type="project" value="InterPro"/>
</dbReference>
<protein>
    <submittedName>
        <fullName evidence="10">ABC transporter-like protein</fullName>
    </submittedName>
</protein>
<keyword evidence="7" id="KW-0653">Protein transport</keyword>
<dbReference type="GO" id="GO:0006508">
    <property type="term" value="P:proteolysis"/>
    <property type="evidence" value="ECO:0007669"/>
    <property type="project" value="InterPro"/>
</dbReference>
<dbReference type="SUPFAM" id="SSF52540">
    <property type="entry name" value="P-loop containing nucleoside triphosphate hydrolases"/>
    <property type="match status" value="1"/>
</dbReference>
<evidence type="ECO:0000256" key="6">
    <source>
        <dbReference type="ARBA" id="ARBA00023136"/>
    </source>
</evidence>
<dbReference type="GO" id="GO:0005524">
    <property type="term" value="F:ATP binding"/>
    <property type="evidence" value="ECO:0007669"/>
    <property type="project" value="InterPro"/>
</dbReference>
<dbReference type="PANTHER" id="PTHR24221">
    <property type="entry name" value="ATP-BINDING CASSETTE SUB-FAMILY B"/>
    <property type="match status" value="1"/>
</dbReference>
<keyword evidence="3 8" id="KW-0812">Transmembrane</keyword>
<reference evidence="11" key="1">
    <citation type="journal article" date="2012" name="J. Bacteriol.">
        <title>Complete genome sequence of Mycoplasma pneumoniae type 2a strain 309, isolated in Japan.</title>
        <authorList>
            <person name="Kenri T."/>
            <person name="Horino A."/>
            <person name="Matsui M."/>
            <person name="Sasaki Y."/>
            <person name="Suzuki S."/>
            <person name="Narita M."/>
            <person name="Ohya H."/>
            <person name="Okazaki N."/>
            <person name="Shibayama K."/>
        </authorList>
    </citation>
    <scope>NUCLEOTIDE SEQUENCE [LARGE SCALE GENOMIC DNA]</scope>
    <source>
        <strain evidence="11">309</strain>
    </source>
</reference>
<dbReference type="InterPro" id="IPR027417">
    <property type="entry name" value="P-loop_NTPase"/>
</dbReference>
<keyword evidence="7" id="KW-0080">Bacteriocin transport</keyword>
<dbReference type="Gene3D" id="3.90.70.10">
    <property type="entry name" value="Cysteine proteinases"/>
    <property type="match status" value="1"/>
</dbReference>
<evidence type="ECO:0000256" key="7">
    <source>
        <dbReference type="ARBA" id="ARBA00043264"/>
    </source>
</evidence>
<dbReference type="AlphaFoldDB" id="A0AB33HM44"/>
<dbReference type="CDD" id="cd02424">
    <property type="entry name" value="Peptidase_C39E"/>
    <property type="match status" value="1"/>
</dbReference>
<dbReference type="GO" id="GO:0008234">
    <property type="term" value="F:cysteine-type peptidase activity"/>
    <property type="evidence" value="ECO:0007669"/>
    <property type="project" value="UniProtKB-KW"/>
</dbReference>
<gene>
    <name evidence="10" type="ORF">MPNA5710</name>
</gene>
<evidence type="ECO:0000256" key="1">
    <source>
        <dbReference type="ARBA" id="ARBA00004651"/>
    </source>
</evidence>
<dbReference type="GO" id="GO:0043213">
    <property type="term" value="P:bacteriocin transport"/>
    <property type="evidence" value="ECO:0007669"/>
    <property type="project" value="UniProtKB-KW"/>
</dbReference>
<keyword evidence="5 8" id="KW-1133">Transmembrane helix</keyword>
<dbReference type="GO" id="GO:0005886">
    <property type="term" value="C:plasma membrane"/>
    <property type="evidence" value="ECO:0007669"/>
    <property type="project" value="UniProtKB-SubCell"/>
</dbReference>
<comment type="subcellular location">
    <subcellularLocation>
        <location evidence="1">Cell membrane</location>
        <topology evidence="1">Multi-pass membrane protein</topology>
    </subcellularLocation>
</comment>
<proteinExistence type="inferred from homology"/>
<dbReference type="InterPro" id="IPR036640">
    <property type="entry name" value="ABC1_TM_sf"/>
</dbReference>
<feature type="transmembrane region" description="Helical" evidence="8">
    <location>
        <begin position="261"/>
        <end position="284"/>
    </location>
</feature>
<dbReference type="Proteomes" id="UP000007105">
    <property type="component" value="Chromosome"/>
</dbReference>
<dbReference type="SUPFAM" id="SSF90123">
    <property type="entry name" value="ABC transporter transmembrane region"/>
    <property type="match status" value="1"/>
</dbReference>
<dbReference type="EMBL" id="AP012303">
    <property type="protein sequence ID" value="BAL22150.1"/>
    <property type="molecule type" value="Genomic_DNA"/>
</dbReference>
<dbReference type="KEGG" id="mpm:MPNA5710"/>
<dbReference type="PANTHER" id="PTHR24221:SF654">
    <property type="entry name" value="ATP-BINDING CASSETTE SUB-FAMILY B MEMBER 6"/>
    <property type="match status" value="1"/>
</dbReference>
<dbReference type="GO" id="GO:0042626">
    <property type="term" value="F:ATPase-coupled transmembrane transporter activity"/>
    <property type="evidence" value="ECO:0007669"/>
    <property type="project" value="TreeGrafter"/>
</dbReference>
<dbReference type="Pfam" id="PF03412">
    <property type="entry name" value="Peptidase_C39"/>
    <property type="match status" value="1"/>
</dbReference>
<dbReference type="Gene3D" id="3.40.50.300">
    <property type="entry name" value="P-loop containing nucleotide triphosphate hydrolases"/>
    <property type="match status" value="1"/>
</dbReference>
<comment type="similarity">
    <text evidence="2">Belongs to the ABC transporter superfamily.</text>
</comment>
<dbReference type="InterPro" id="IPR003439">
    <property type="entry name" value="ABC_transporter-like_ATP-bd"/>
</dbReference>
<organism evidence="10 11">
    <name type="scientific">Mycoplasmoides pneumoniae 309</name>
    <dbReference type="NCBI Taxonomy" id="1112856"/>
    <lineage>
        <taxon>Bacteria</taxon>
        <taxon>Bacillati</taxon>
        <taxon>Mycoplasmatota</taxon>
        <taxon>Mycoplasmoidales</taxon>
        <taxon>Mycoplasmoidaceae</taxon>
        <taxon>Mycoplasmoides</taxon>
    </lineage>
</organism>
<keyword evidence="4" id="KW-0788">Thiol protease</keyword>
<dbReference type="Pfam" id="PF00005">
    <property type="entry name" value="ABC_tran"/>
    <property type="match status" value="1"/>
</dbReference>
<feature type="domain" description="Peptidase C39" evidence="9">
    <location>
        <begin position="6"/>
        <end position="126"/>
    </location>
</feature>
<evidence type="ECO:0000313" key="10">
    <source>
        <dbReference type="EMBL" id="BAL22150.1"/>
    </source>
</evidence>
<evidence type="ECO:0000256" key="2">
    <source>
        <dbReference type="ARBA" id="ARBA00005417"/>
    </source>
</evidence>
<name>A0AB33HM44_MYCPM</name>
<accession>A0AB33HM44</accession>
<feature type="transmembrane region" description="Helical" evidence="8">
    <location>
        <begin position="404"/>
        <end position="422"/>
    </location>
</feature>
<evidence type="ECO:0000313" key="11">
    <source>
        <dbReference type="Proteomes" id="UP000007105"/>
    </source>
</evidence>
<evidence type="ECO:0000256" key="8">
    <source>
        <dbReference type="SAM" id="Phobius"/>
    </source>
</evidence>
<feature type="transmembrane region" description="Helical" evidence="8">
    <location>
        <begin position="148"/>
        <end position="168"/>
    </location>
</feature>
<evidence type="ECO:0000259" key="9">
    <source>
        <dbReference type="PROSITE" id="PS50990"/>
    </source>
</evidence>
<dbReference type="InterPro" id="IPR039421">
    <property type="entry name" value="Type_1_exporter"/>
</dbReference>
<feature type="transmembrane region" description="Helical" evidence="8">
    <location>
        <begin position="290"/>
        <end position="310"/>
    </location>
</feature>
<keyword evidence="4" id="KW-0645">Protease</keyword>